<dbReference type="EMBL" id="JBHSQS010000022">
    <property type="protein sequence ID" value="MFC5926878.1"/>
    <property type="molecule type" value="Genomic_DNA"/>
</dbReference>
<keyword evidence="4" id="KW-1185">Reference proteome</keyword>
<evidence type="ECO:0000256" key="2">
    <source>
        <dbReference type="SAM" id="SignalP"/>
    </source>
</evidence>
<comment type="caution">
    <text evidence="3">The sequence shown here is derived from an EMBL/GenBank/DDBJ whole genome shotgun (WGS) entry which is preliminary data.</text>
</comment>
<protein>
    <submittedName>
        <fullName evidence="3">DUF4331 domain-containing protein</fullName>
    </submittedName>
</protein>
<keyword evidence="1" id="KW-1133">Transmembrane helix</keyword>
<evidence type="ECO:0000256" key="1">
    <source>
        <dbReference type="SAM" id="Phobius"/>
    </source>
</evidence>
<feature type="signal peptide" evidence="2">
    <location>
        <begin position="1"/>
        <end position="25"/>
    </location>
</feature>
<evidence type="ECO:0000313" key="4">
    <source>
        <dbReference type="Proteomes" id="UP001596226"/>
    </source>
</evidence>
<sequence>MARSRTLLGLGRGPMACGAAAAALAVVASTGGTALVSDVADASSHREAPLIAGDPKVDNTDVYAFVSPDKQDTVTLIANWLPFEEPNGGPNFYYFQTNAHYDINIDNDGDAVADITYRWVFTNDDKRDGTTFLYNNGVVNNLTDPTLLFKQRYTLTEITEHGSRELVTDAIVAPSNVGPASMPNYGKLRSQAITPIDGGGVTYAGQTEDPFFLDLRVFDLIYGANLSERGQDTLAGYNVQTVALQVPKSALALNRNDTKNPVVGIWSATSKETLDVKSSRSGGDQVQVSRLGNPLVNELVPAANQKDGFNASTPADDAKNQALVNRVLKPELPQVIQAIYGIPAPAAPRNDLVEIFLTGIAKNAPTLDGSTAPIQADLNSQILNADVDPKNFVPAEELRLNMSVPVTAHPNRLGVLAGDLQGFPNGRRLTDDVVDIELQAFEGAAQTGVLVPALAAGDKVNVNNVPFGNTFPYLALPSNVGVNQIDADGMPSGGVPGGAGGTAFTGTGWVRIASGLGAVAFLGAGFVLARRRRQHGLPGTPVSTN</sequence>
<feature type="transmembrane region" description="Helical" evidence="1">
    <location>
        <begin position="509"/>
        <end position="529"/>
    </location>
</feature>
<keyword evidence="1" id="KW-0472">Membrane</keyword>
<name>A0ABW1HDM0_9ACTN</name>
<gene>
    <name evidence="3" type="ORF">ACFQGL_26415</name>
</gene>
<keyword evidence="1" id="KW-0812">Transmembrane</keyword>
<keyword evidence="2" id="KW-0732">Signal</keyword>
<reference evidence="4" key="1">
    <citation type="journal article" date="2019" name="Int. J. Syst. Evol. Microbiol.">
        <title>The Global Catalogue of Microorganisms (GCM) 10K type strain sequencing project: providing services to taxonomists for standard genome sequencing and annotation.</title>
        <authorList>
            <consortium name="The Broad Institute Genomics Platform"/>
            <consortium name="The Broad Institute Genome Sequencing Center for Infectious Disease"/>
            <person name="Wu L."/>
            <person name="Ma J."/>
        </authorList>
    </citation>
    <scope>NUCLEOTIDE SEQUENCE [LARGE SCALE GENOMIC DNA]</scope>
    <source>
        <strain evidence="4">CGMCC 4.7144</strain>
    </source>
</reference>
<dbReference type="Pfam" id="PF14224">
    <property type="entry name" value="DUF4331"/>
    <property type="match status" value="1"/>
</dbReference>
<dbReference type="RefSeq" id="WP_377515167.1">
    <property type="nucleotide sequence ID" value="NZ_JBHSQS010000022.1"/>
</dbReference>
<proteinExistence type="predicted"/>
<dbReference type="Proteomes" id="UP001596226">
    <property type="component" value="Unassembled WGS sequence"/>
</dbReference>
<organism evidence="3 4">
    <name type="scientific">Micromonospora vulcania</name>
    <dbReference type="NCBI Taxonomy" id="1441873"/>
    <lineage>
        <taxon>Bacteria</taxon>
        <taxon>Bacillati</taxon>
        <taxon>Actinomycetota</taxon>
        <taxon>Actinomycetes</taxon>
        <taxon>Micromonosporales</taxon>
        <taxon>Micromonosporaceae</taxon>
        <taxon>Micromonospora</taxon>
    </lineage>
</organism>
<dbReference type="InterPro" id="IPR025566">
    <property type="entry name" value="DUF4331"/>
</dbReference>
<feature type="chain" id="PRO_5045338728" evidence="2">
    <location>
        <begin position="26"/>
        <end position="545"/>
    </location>
</feature>
<evidence type="ECO:0000313" key="3">
    <source>
        <dbReference type="EMBL" id="MFC5926878.1"/>
    </source>
</evidence>
<accession>A0ABW1HDM0</accession>